<accession>A0A6J4NJ63</accession>
<reference evidence="1" key="1">
    <citation type="submission" date="2020-02" db="EMBL/GenBank/DDBJ databases">
        <authorList>
            <person name="Meier V. D."/>
        </authorList>
    </citation>
    <scope>NUCLEOTIDE SEQUENCE</scope>
    <source>
        <strain evidence="1">AVDCRST_MAG01</strain>
    </source>
</reference>
<protein>
    <submittedName>
        <fullName evidence="1">Uncharacterized protein</fullName>
    </submittedName>
</protein>
<dbReference type="AlphaFoldDB" id="A0A6J4NJ63"/>
<proteinExistence type="predicted"/>
<dbReference type="EMBL" id="CADCUW010000068">
    <property type="protein sequence ID" value="CAA9389686.1"/>
    <property type="molecule type" value="Genomic_DNA"/>
</dbReference>
<name>A0A6J4NJ63_9ACTN</name>
<sequence length="48" mass="5138">MNQSHADTLKVPGATLHHEVSGAGPVLLLIPRRGSLSQRPLGRREGNL</sequence>
<gene>
    <name evidence="1" type="ORF">AVDCRST_MAG01-01-440</name>
</gene>
<evidence type="ECO:0000313" key="1">
    <source>
        <dbReference type="EMBL" id="CAA9389686.1"/>
    </source>
</evidence>
<organism evidence="1">
    <name type="scientific">uncultured Rubrobacteraceae bacterium</name>
    <dbReference type="NCBI Taxonomy" id="349277"/>
    <lineage>
        <taxon>Bacteria</taxon>
        <taxon>Bacillati</taxon>
        <taxon>Actinomycetota</taxon>
        <taxon>Rubrobacteria</taxon>
        <taxon>Rubrobacterales</taxon>
        <taxon>Rubrobacteraceae</taxon>
        <taxon>environmental samples</taxon>
    </lineage>
</organism>